<keyword evidence="4" id="KW-1185">Reference proteome</keyword>
<dbReference type="GO" id="GO:0005634">
    <property type="term" value="C:nucleus"/>
    <property type="evidence" value="ECO:0007669"/>
    <property type="project" value="TreeGrafter"/>
</dbReference>
<protein>
    <recommendedName>
        <fullName evidence="2">Protein kinase domain-containing protein</fullName>
    </recommendedName>
</protein>
<dbReference type="InterPro" id="IPR011009">
    <property type="entry name" value="Kinase-like_dom_sf"/>
</dbReference>
<feature type="domain" description="Protein kinase" evidence="2">
    <location>
        <begin position="33"/>
        <end position="337"/>
    </location>
</feature>
<dbReference type="EMBL" id="KN847494">
    <property type="protein sequence ID" value="KIW17277.1"/>
    <property type="molecule type" value="Genomic_DNA"/>
</dbReference>
<feature type="region of interest" description="Disordered" evidence="1">
    <location>
        <begin position="1"/>
        <end position="26"/>
    </location>
</feature>
<proteinExistence type="predicted"/>
<dbReference type="PROSITE" id="PS00108">
    <property type="entry name" value="PROTEIN_KINASE_ST"/>
    <property type="match status" value="1"/>
</dbReference>
<gene>
    <name evidence="3" type="ORF">PV08_04468</name>
</gene>
<organism evidence="3 4">
    <name type="scientific">Exophiala spinifera</name>
    <dbReference type="NCBI Taxonomy" id="91928"/>
    <lineage>
        <taxon>Eukaryota</taxon>
        <taxon>Fungi</taxon>
        <taxon>Dikarya</taxon>
        <taxon>Ascomycota</taxon>
        <taxon>Pezizomycotina</taxon>
        <taxon>Eurotiomycetes</taxon>
        <taxon>Chaetothyriomycetidae</taxon>
        <taxon>Chaetothyriales</taxon>
        <taxon>Herpotrichiellaceae</taxon>
        <taxon>Exophiala</taxon>
    </lineage>
</organism>
<dbReference type="RefSeq" id="XP_016237493.1">
    <property type="nucleotide sequence ID" value="XM_016378816.1"/>
</dbReference>
<dbReference type="GO" id="GO:0004674">
    <property type="term" value="F:protein serine/threonine kinase activity"/>
    <property type="evidence" value="ECO:0007669"/>
    <property type="project" value="TreeGrafter"/>
</dbReference>
<dbReference type="GO" id="GO:0044773">
    <property type="term" value="P:mitotic DNA damage checkpoint signaling"/>
    <property type="evidence" value="ECO:0007669"/>
    <property type="project" value="TreeGrafter"/>
</dbReference>
<dbReference type="OrthoDB" id="4148386at2759"/>
<dbReference type="GO" id="GO:0005524">
    <property type="term" value="F:ATP binding"/>
    <property type="evidence" value="ECO:0007669"/>
    <property type="project" value="InterPro"/>
</dbReference>
<dbReference type="PANTHER" id="PTHR44167:SF24">
    <property type="entry name" value="SERINE_THREONINE-PROTEIN KINASE CHK2"/>
    <property type="match status" value="1"/>
</dbReference>
<sequence length="340" mass="38743">MAPSLLSKDAADTNVQKAQPTEIKGQSGRQYKIERVLQNKGSLLGRVFLATQAVLSRANGNEKFVLKEIPRNNYEFRLEIYRRLGSCPYVRGLDDTAPDESIFIFSHLKKNLPELAQKNLPISTTKRILKDALRGLAAMHDKDIVHNDIKSNNILIDATEGSHGIVVERTQLTDLEDSAHCPPPGNLLGAQLGNWMWRSPEAHAEGPMNKPSDIFAFAIVRIYALTKRVIFGVLKEELDKDKELLAIVLERQLSYFGDLEAFNGFLQCLHYGNPENPWIEIFQVVRSSFNAENPREPFSLRQDEIVDEDFRDLTVKMTNFNPEKRITAREALEHRWFMNV</sequence>
<evidence type="ECO:0000313" key="4">
    <source>
        <dbReference type="Proteomes" id="UP000053328"/>
    </source>
</evidence>
<dbReference type="InterPro" id="IPR008271">
    <property type="entry name" value="Ser/Thr_kinase_AS"/>
</dbReference>
<dbReference type="Proteomes" id="UP000053328">
    <property type="component" value="Unassembled WGS sequence"/>
</dbReference>
<dbReference type="AlphaFoldDB" id="A0A0D1ZX56"/>
<reference evidence="3 4" key="1">
    <citation type="submission" date="2015-01" db="EMBL/GenBank/DDBJ databases">
        <title>The Genome Sequence of Exophiala spinifera CBS89968.</title>
        <authorList>
            <consortium name="The Broad Institute Genomics Platform"/>
            <person name="Cuomo C."/>
            <person name="de Hoog S."/>
            <person name="Gorbushina A."/>
            <person name="Stielow B."/>
            <person name="Teixiera M."/>
            <person name="Abouelleil A."/>
            <person name="Chapman S.B."/>
            <person name="Priest M."/>
            <person name="Young S.K."/>
            <person name="Wortman J."/>
            <person name="Nusbaum C."/>
            <person name="Birren B."/>
        </authorList>
    </citation>
    <scope>NUCLEOTIDE SEQUENCE [LARGE SCALE GENOMIC DNA]</scope>
    <source>
        <strain evidence="3 4">CBS 89968</strain>
    </source>
</reference>
<name>A0A0D1ZX56_9EURO</name>
<dbReference type="SMART" id="SM00220">
    <property type="entry name" value="S_TKc"/>
    <property type="match status" value="1"/>
</dbReference>
<evidence type="ECO:0000256" key="1">
    <source>
        <dbReference type="SAM" id="MobiDB-lite"/>
    </source>
</evidence>
<dbReference type="HOGENOM" id="CLU_054430_0_0_1"/>
<evidence type="ECO:0000259" key="2">
    <source>
        <dbReference type="PROSITE" id="PS50011"/>
    </source>
</evidence>
<accession>A0A0D1ZX56</accession>
<evidence type="ECO:0000313" key="3">
    <source>
        <dbReference type="EMBL" id="KIW17277.1"/>
    </source>
</evidence>
<dbReference type="PROSITE" id="PS50011">
    <property type="entry name" value="PROTEIN_KINASE_DOM"/>
    <property type="match status" value="1"/>
</dbReference>
<dbReference type="GeneID" id="27331551"/>
<dbReference type="PANTHER" id="PTHR44167">
    <property type="entry name" value="OVARIAN-SPECIFIC SERINE/THREONINE-PROTEIN KINASE LOK-RELATED"/>
    <property type="match status" value="1"/>
</dbReference>
<dbReference type="InterPro" id="IPR000719">
    <property type="entry name" value="Prot_kinase_dom"/>
</dbReference>
<dbReference type="Gene3D" id="1.10.510.10">
    <property type="entry name" value="Transferase(Phosphotransferase) domain 1"/>
    <property type="match status" value="1"/>
</dbReference>
<dbReference type="Pfam" id="PF00069">
    <property type="entry name" value="Pkinase"/>
    <property type="match status" value="1"/>
</dbReference>
<dbReference type="VEuPathDB" id="FungiDB:PV08_04468"/>
<dbReference type="STRING" id="91928.A0A0D1ZX56"/>
<dbReference type="SUPFAM" id="SSF56112">
    <property type="entry name" value="Protein kinase-like (PK-like)"/>
    <property type="match status" value="1"/>
</dbReference>